<proteinExistence type="predicted"/>
<name>A0ABC8TKH4_9AQUA</name>
<accession>A0ABC8TKH4</accession>
<gene>
    <name evidence="1" type="ORF">ILEXP_LOCUS39191</name>
</gene>
<dbReference type="Proteomes" id="UP001642360">
    <property type="component" value="Unassembled WGS sequence"/>
</dbReference>
<dbReference type="AlphaFoldDB" id="A0ABC8TKH4"/>
<protein>
    <submittedName>
        <fullName evidence="1">Uncharacterized protein</fullName>
    </submittedName>
</protein>
<evidence type="ECO:0000313" key="1">
    <source>
        <dbReference type="EMBL" id="CAK9169719.1"/>
    </source>
</evidence>
<sequence length="98" mass="10945">MTQCFAKEDAFGPTTEEPISDPLIPGFHKSLYVSQRLVGFGVMKYMLPKPTSAWFQHNWCNEDSPFIGFCNSHLVSVITVSEDGTTSHTLYRASGDKL</sequence>
<organism evidence="1 2">
    <name type="scientific">Ilex paraguariensis</name>
    <name type="common">yerba mate</name>
    <dbReference type="NCBI Taxonomy" id="185542"/>
    <lineage>
        <taxon>Eukaryota</taxon>
        <taxon>Viridiplantae</taxon>
        <taxon>Streptophyta</taxon>
        <taxon>Embryophyta</taxon>
        <taxon>Tracheophyta</taxon>
        <taxon>Spermatophyta</taxon>
        <taxon>Magnoliopsida</taxon>
        <taxon>eudicotyledons</taxon>
        <taxon>Gunneridae</taxon>
        <taxon>Pentapetalae</taxon>
        <taxon>asterids</taxon>
        <taxon>campanulids</taxon>
        <taxon>Aquifoliales</taxon>
        <taxon>Aquifoliaceae</taxon>
        <taxon>Ilex</taxon>
    </lineage>
</organism>
<dbReference type="EMBL" id="CAUOFW020005351">
    <property type="protein sequence ID" value="CAK9169719.1"/>
    <property type="molecule type" value="Genomic_DNA"/>
</dbReference>
<keyword evidence="2" id="KW-1185">Reference proteome</keyword>
<comment type="caution">
    <text evidence="1">The sequence shown here is derived from an EMBL/GenBank/DDBJ whole genome shotgun (WGS) entry which is preliminary data.</text>
</comment>
<reference evidence="1 2" key="1">
    <citation type="submission" date="2024-02" db="EMBL/GenBank/DDBJ databases">
        <authorList>
            <person name="Vignale AGUSTIN F."/>
            <person name="Sosa J E."/>
            <person name="Modenutti C."/>
        </authorList>
    </citation>
    <scope>NUCLEOTIDE SEQUENCE [LARGE SCALE GENOMIC DNA]</scope>
</reference>
<evidence type="ECO:0000313" key="2">
    <source>
        <dbReference type="Proteomes" id="UP001642360"/>
    </source>
</evidence>